<name>A0A6A6NN57_9PEZI</name>
<reference evidence="1" key="1">
    <citation type="journal article" date="2020" name="Stud. Mycol.">
        <title>101 Dothideomycetes genomes: a test case for predicting lifestyles and emergence of pathogens.</title>
        <authorList>
            <person name="Haridas S."/>
            <person name="Albert R."/>
            <person name="Binder M."/>
            <person name="Bloem J."/>
            <person name="Labutti K."/>
            <person name="Salamov A."/>
            <person name="Andreopoulos B."/>
            <person name="Baker S."/>
            <person name="Barry K."/>
            <person name="Bills G."/>
            <person name="Bluhm B."/>
            <person name="Cannon C."/>
            <person name="Castanera R."/>
            <person name="Culley D."/>
            <person name="Daum C."/>
            <person name="Ezra D."/>
            <person name="Gonzalez J."/>
            <person name="Henrissat B."/>
            <person name="Kuo A."/>
            <person name="Liang C."/>
            <person name="Lipzen A."/>
            <person name="Lutzoni F."/>
            <person name="Magnuson J."/>
            <person name="Mondo S."/>
            <person name="Nolan M."/>
            <person name="Ohm R."/>
            <person name="Pangilinan J."/>
            <person name="Park H.-J."/>
            <person name="Ramirez L."/>
            <person name="Alfaro M."/>
            <person name="Sun H."/>
            <person name="Tritt A."/>
            <person name="Yoshinaga Y."/>
            <person name="Zwiers L.-H."/>
            <person name="Turgeon B."/>
            <person name="Goodwin S."/>
            <person name="Spatafora J."/>
            <person name="Crous P."/>
            <person name="Grigoriev I."/>
        </authorList>
    </citation>
    <scope>NUCLEOTIDE SEQUENCE</scope>
    <source>
        <strain evidence="1">ATCC 16933</strain>
    </source>
</reference>
<evidence type="ECO:0000313" key="1">
    <source>
        <dbReference type="EMBL" id="KAF2453141.1"/>
    </source>
</evidence>
<gene>
    <name evidence="1" type="ORF">BDY21DRAFT_141724</name>
</gene>
<proteinExistence type="predicted"/>
<evidence type="ECO:0000313" key="2">
    <source>
        <dbReference type="Proteomes" id="UP000799766"/>
    </source>
</evidence>
<dbReference type="Proteomes" id="UP000799766">
    <property type="component" value="Unassembled WGS sequence"/>
</dbReference>
<sequence>MVWWLYGPHVRPCSTSCICTSQTLTDPVLTMTILAPPKPVRSVNPREMLVTTSNIPLAAAYVGQSNELMHQKVGRGSAAKVTYRDFPIQLRRCYSIIDQDLSQVWSPNTCRLPSGKARCATSQFGQSCLVRTVISGSNSVWPPTHCCRKSVHRIMIPSGLSHGLPVLL</sequence>
<protein>
    <submittedName>
        <fullName evidence="1">Uncharacterized protein</fullName>
    </submittedName>
</protein>
<organism evidence="1 2">
    <name type="scientific">Lineolata rhizophorae</name>
    <dbReference type="NCBI Taxonomy" id="578093"/>
    <lineage>
        <taxon>Eukaryota</taxon>
        <taxon>Fungi</taxon>
        <taxon>Dikarya</taxon>
        <taxon>Ascomycota</taxon>
        <taxon>Pezizomycotina</taxon>
        <taxon>Dothideomycetes</taxon>
        <taxon>Dothideomycetes incertae sedis</taxon>
        <taxon>Lineolatales</taxon>
        <taxon>Lineolataceae</taxon>
        <taxon>Lineolata</taxon>
    </lineage>
</organism>
<accession>A0A6A6NN57</accession>
<dbReference type="EMBL" id="MU001699">
    <property type="protein sequence ID" value="KAF2453141.1"/>
    <property type="molecule type" value="Genomic_DNA"/>
</dbReference>
<dbReference type="AlphaFoldDB" id="A0A6A6NN57"/>
<keyword evidence="2" id="KW-1185">Reference proteome</keyword>